<protein>
    <submittedName>
        <fullName evidence="1">2252_t:CDS:1</fullName>
    </submittedName>
</protein>
<sequence>MPKSIKQKNNKLVTALTINSNIDENNDNSNSILTDFKPTFPPTLTANDLINNVNKSNTFNKSRAKTFPNAFIVYRIALTKEYRNKNIKLPRMGPFSKIAKKSWEKESQDVKDVYHKLSEDAKSLYNQNNVQIIFDKHMVVNDQQSAGGAAESAYVNHDTEVFPVDTFTQNSSSEYLPEDSSPNYSFYEDPYGLNSADRELLYILDFHFKIDTHTHE</sequence>
<dbReference type="SUPFAM" id="SSF47095">
    <property type="entry name" value="HMG-box"/>
    <property type="match status" value="1"/>
</dbReference>
<evidence type="ECO:0000313" key="1">
    <source>
        <dbReference type="EMBL" id="CAG8683843.1"/>
    </source>
</evidence>
<comment type="caution">
    <text evidence="1">The sequence shown here is derived from an EMBL/GenBank/DDBJ whole genome shotgun (WGS) entry which is preliminary data.</text>
</comment>
<gene>
    <name evidence="1" type="ORF">FMOSSE_LOCUS13031</name>
</gene>
<dbReference type="AlphaFoldDB" id="A0A9N9HIG4"/>
<proteinExistence type="predicted"/>
<name>A0A9N9HIG4_FUNMO</name>
<dbReference type="Proteomes" id="UP000789375">
    <property type="component" value="Unassembled WGS sequence"/>
</dbReference>
<dbReference type="EMBL" id="CAJVPP010007031">
    <property type="protein sequence ID" value="CAG8683843.1"/>
    <property type="molecule type" value="Genomic_DNA"/>
</dbReference>
<accession>A0A9N9HIG4</accession>
<evidence type="ECO:0000313" key="2">
    <source>
        <dbReference type="Proteomes" id="UP000789375"/>
    </source>
</evidence>
<keyword evidence="2" id="KW-1185">Reference proteome</keyword>
<organism evidence="1 2">
    <name type="scientific">Funneliformis mosseae</name>
    <name type="common">Endomycorrhizal fungus</name>
    <name type="synonym">Glomus mosseae</name>
    <dbReference type="NCBI Taxonomy" id="27381"/>
    <lineage>
        <taxon>Eukaryota</taxon>
        <taxon>Fungi</taxon>
        <taxon>Fungi incertae sedis</taxon>
        <taxon>Mucoromycota</taxon>
        <taxon>Glomeromycotina</taxon>
        <taxon>Glomeromycetes</taxon>
        <taxon>Glomerales</taxon>
        <taxon>Glomeraceae</taxon>
        <taxon>Funneliformis</taxon>
    </lineage>
</organism>
<dbReference type="Gene3D" id="1.10.30.10">
    <property type="entry name" value="High mobility group box domain"/>
    <property type="match status" value="1"/>
</dbReference>
<reference evidence="1" key="1">
    <citation type="submission" date="2021-06" db="EMBL/GenBank/DDBJ databases">
        <authorList>
            <person name="Kallberg Y."/>
            <person name="Tangrot J."/>
            <person name="Rosling A."/>
        </authorList>
    </citation>
    <scope>NUCLEOTIDE SEQUENCE</scope>
    <source>
        <strain evidence="1">87-6 pot B 2015</strain>
    </source>
</reference>
<dbReference type="InterPro" id="IPR036910">
    <property type="entry name" value="HMG_box_dom_sf"/>
</dbReference>